<dbReference type="InterPro" id="IPR012337">
    <property type="entry name" value="RNaseH-like_sf"/>
</dbReference>
<dbReference type="SMART" id="SM00479">
    <property type="entry name" value="EXOIII"/>
    <property type="match status" value="1"/>
</dbReference>
<dbReference type="GO" id="GO:0004527">
    <property type="term" value="F:exonuclease activity"/>
    <property type="evidence" value="ECO:0007669"/>
    <property type="project" value="UniProtKB-KW"/>
</dbReference>
<dbReference type="EMBL" id="JAHZSS010000028">
    <property type="protein sequence ID" value="MBW8192745.1"/>
    <property type="molecule type" value="Genomic_DNA"/>
</dbReference>
<gene>
    <name evidence="5" type="ORF">K0504_17035</name>
</gene>
<keyword evidence="6" id="KW-1185">Reference proteome</keyword>
<comment type="caution">
    <text evidence="5">The sequence shown here is derived from an EMBL/GenBank/DDBJ whole genome shotgun (WGS) entry which is preliminary data.</text>
</comment>
<reference evidence="5" key="1">
    <citation type="submission" date="2021-07" db="EMBL/GenBank/DDBJ databases">
        <title>Neiella marina sp. nov., isolated from the intestinal content of sea cucumber Apostichopus japonicus.</title>
        <authorList>
            <person name="Bai X."/>
        </authorList>
    </citation>
    <scope>NUCLEOTIDE SEQUENCE</scope>
    <source>
        <strain evidence="5">126</strain>
    </source>
</reference>
<dbReference type="PANTHER" id="PTHR30231">
    <property type="entry name" value="DNA POLYMERASE III SUBUNIT EPSILON"/>
    <property type="match status" value="1"/>
</dbReference>
<sequence length="183" mass="20584">MTKHYILDTETTGLDDQAEIVEIGVIEADTGKVVLQTLVKPTVEIGSKAQEVHGISGSMLLDAPSYDKVHKQLLDILQGGEVHIYNKKFDTRLIYQTANKFGLVNDELIQALESTHCVMLQYADLYRQPNSRGNFRYQTLVNAIAQQNIQLPELTAHRAVADCEMTRHVWRVCQQNSVIPYSG</sequence>
<dbReference type="InterPro" id="IPR013520">
    <property type="entry name" value="Ribonucl_H"/>
</dbReference>
<evidence type="ECO:0000256" key="1">
    <source>
        <dbReference type="ARBA" id="ARBA00022722"/>
    </source>
</evidence>
<accession>A0ABS7EK83</accession>
<dbReference type="RefSeq" id="WP_220105368.1">
    <property type="nucleotide sequence ID" value="NZ_JAHZSS010000028.1"/>
</dbReference>
<dbReference type="InterPro" id="IPR036397">
    <property type="entry name" value="RNaseH_sf"/>
</dbReference>
<dbReference type="SUPFAM" id="SSF53098">
    <property type="entry name" value="Ribonuclease H-like"/>
    <property type="match status" value="1"/>
</dbReference>
<dbReference type="PANTHER" id="PTHR30231:SF4">
    <property type="entry name" value="PROTEIN NEN2"/>
    <property type="match status" value="1"/>
</dbReference>
<organism evidence="5 6">
    <name type="scientific">Neiella holothuriorum</name>
    <dbReference type="NCBI Taxonomy" id="2870530"/>
    <lineage>
        <taxon>Bacteria</taxon>
        <taxon>Pseudomonadati</taxon>
        <taxon>Pseudomonadota</taxon>
        <taxon>Gammaproteobacteria</taxon>
        <taxon>Alteromonadales</taxon>
        <taxon>Echinimonadaceae</taxon>
        <taxon>Neiella</taxon>
    </lineage>
</organism>
<evidence type="ECO:0000256" key="2">
    <source>
        <dbReference type="ARBA" id="ARBA00022801"/>
    </source>
</evidence>
<dbReference type="Pfam" id="PF00929">
    <property type="entry name" value="RNase_T"/>
    <property type="match status" value="1"/>
</dbReference>
<proteinExistence type="predicted"/>
<name>A0ABS7EK83_9GAMM</name>
<keyword evidence="2" id="KW-0378">Hydrolase</keyword>
<evidence type="ECO:0000259" key="4">
    <source>
        <dbReference type="SMART" id="SM00479"/>
    </source>
</evidence>
<feature type="domain" description="Exonuclease" evidence="4">
    <location>
        <begin position="3"/>
        <end position="179"/>
    </location>
</feature>
<protein>
    <submittedName>
        <fullName evidence="5">3'-5' exonuclease</fullName>
    </submittedName>
</protein>
<dbReference type="Proteomes" id="UP001166251">
    <property type="component" value="Unassembled WGS sequence"/>
</dbReference>
<keyword evidence="3 5" id="KW-0269">Exonuclease</keyword>
<evidence type="ECO:0000313" key="5">
    <source>
        <dbReference type="EMBL" id="MBW8192745.1"/>
    </source>
</evidence>
<dbReference type="Gene3D" id="3.30.420.10">
    <property type="entry name" value="Ribonuclease H-like superfamily/Ribonuclease H"/>
    <property type="match status" value="1"/>
</dbReference>
<dbReference type="CDD" id="cd06127">
    <property type="entry name" value="DEDDh"/>
    <property type="match status" value="1"/>
</dbReference>
<evidence type="ECO:0000313" key="6">
    <source>
        <dbReference type="Proteomes" id="UP001166251"/>
    </source>
</evidence>
<keyword evidence="1" id="KW-0540">Nuclease</keyword>
<evidence type="ECO:0000256" key="3">
    <source>
        <dbReference type="ARBA" id="ARBA00022839"/>
    </source>
</evidence>